<keyword evidence="3" id="KW-1185">Reference proteome</keyword>
<feature type="region of interest" description="Disordered" evidence="1">
    <location>
        <begin position="32"/>
        <end position="56"/>
    </location>
</feature>
<gene>
    <name evidence="2" type="ORF">MAM_03466</name>
</gene>
<evidence type="ECO:0000313" key="3">
    <source>
        <dbReference type="Proteomes" id="UP000030816"/>
    </source>
</evidence>
<organism evidence="2 3">
    <name type="scientific">Metarhizium album (strain ARSEF 1941)</name>
    <dbReference type="NCBI Taxonomy" id="1081103"/>
    <lineage>
        <taxon>Eukaryota</taxon>
        <taxon>Fungi</taxon>
        <taxon>Dikarya</taxon>
        <taxon>Ascomycota</taxon>
        <taxon>Pezizomycotina</taxon>
        <taxon>Sordariomycetes</taxon>
        <taxon>Hypocreomycetidae</taxon>
        <taxon>Hypocreales</taxon>
        <taxon>Clavicipitaceae</taxon>
        <taxon>Metarhizium</taxon>
    </lineage>
</organism>
<dbReference type="EMBL" id="AZHE01000006">
    <property type="protein sequence ID" value="KHN99004.1"/>
    <property type="molecule type" value="Genomic_DNA"/>
</dbReference>
<dbReference type="RefSeq" id="XP_040680070.1">
    <property type="nucleotide sequence ID" value="XM_040822265.1"/>
</dbReference>
<protein>
    <submittedName>
        <fullName evidence="2">Uncharacterized protein</fullName>
    </submittedName>
</protein>
<evidence type="ECO:0000256" key="1">
    <source>
        <dbReference type="SAM" id="MobiDB-lite"/>
    </source>
</evidence>
<dbReference type="Proteomes" id="UP000030816">
    <property type="component" value="Unassembled WGS sequence"/>
</dbReference>
<dbReference type="AlphaFoldDB" id="A0A0B2WZJ1"/>
<proteinExistence type="predicted"/>
<comment type="caution">
    <text evidence="2">The sequence shown here is derived from an EMBL/GenBank/DDBJ whole genome shotgun (WGS) entry which is preliminary data.</text>
</comment>
<sequence>MPVKKGATAPPRLPQALMVPMPLSACLHGMGAHKDRRTRVHGPGEEADDGNRHGFRHDVGDEEALLADALSWSGEEEASHGDALSSGGARSRWCAGRCNGMSM</sequence>
<feature type="region of interest" description="Disordered" evidence="1">
    <location>
        <begin position="73"/>
        <end position="103"/>
    </location>
</feature>
<evidence type="ECO:0000313" key="2">
    <source>
        <dbReference type="EMBL" id="KHN99004.1"/>
    </source>
</evidence>
<reference evidence="2 3" key="1">
    <citation type="journal article" date="2014" name="Proc. Natl. Acad. Sci. U.S.A.">
        <title>Trajectory and genomic determinants of fungal-pathogen speciation and host adaptation.</title>
        <authorList>
            <person name="Hu X."/>
            <person name="Xiao G."/>
            <person name="Zheng P."/>
            <person name="Shang Y."/>
            <person name="Su Y."/>
            <person name="Zhang X."/>
            <person name="Liu X."/>
            <person name="Zhan S."/>
            <person name="St Leger R.J."/>
            <person name="Wang C."/>
        </authorList>
    </citation>
    <scope>NUCLEOTIDE SEQUENCE [LARGE SCALE GENOMIC DNA]</scope>
    <source>
        <strain evidence="2 3">ARSEF 1941</strain>
    </source>
</reference>
<accession>A0A0B2WZJ1</accession>
<dbReference type="HOGENOM" id="CLU_2264344_0_0_1"/>
<name>A0A0B2WZJ1_METAS</name>
<dbReference type="GeneID" id="63737921"/>